<name>A0A068EZX2_GEODF</name>
<dbReference type="HOGENOM" id="CLU_2769992_0_0_7"/>
<feature type="transmembrane region" description="Helical" evidence="1">
    <location>
        <begin position="20"/>
        <end position="43"/>
    </location>
</feature>
<dbReference type="Proteomes" id="UP000007721">
    <property type="component" value="Chromosome"/>
</dbReference>
<evidence type="ECO:0000313" key="3">
    <source>
        <dbReference type="Proteomes" id="UP000007721"/>
    </source>
</evidence>
<protein>
    <recommendedName>
        <fullName evidence="4">LITAF domain-containing protein</fullName>
    </recommendedName>
</protein>
<keyword evidence="1" id="KW-0812">Transmembrane</keyword>
<dbReference type="KEGG" id="geo:Geob_3858"/>
<evidence type="ECO:0008006" key="4">
    <source>
        <dbReference type="Google" id="ProtNLM"/>
    </source>
</evidence>
<sequence>MICPFCSHTQPYSTSISWPVTILLLLLFPLVLLVGLVSIWLLLDIYLVYVLISAPRCEGCGEKIYIFGY</sequence>
<reference evidence="2 3" key="1">
    <citation type="submission" date="2009-01" db="EMBL/GenBank/DDBJ databases">
        <title>Complete sequence of Geobacter sp. FRC-32.</title>
        <authorList>
            <consortium name="US DOE Joint Genome Institute"/>
            <person name="Lucas S."/>
            <person name="Copeland A."/>
            <person name="Lapidus A."/>
            <person name="Glavina del Rio T."/>
            <person name="Dalin E."/>
            <person name="Tice H."/>
            <person name="Bruce D."/>
            <person name="Goodwin L."/>
            <person name="Pitluck S."/>
            <person name="Saunders E."/>
            <person name="Brettin T."/>
            <person name="Detter J.C."/>
            <person name="Han C."/>
            <person name="Larimer F."/>
            <person name="Land M."/>
            <person name="Hauser L."/>
            <person name="Kyrpides N."/>
            <person name="Ovchinnikova G."/>
            <person name="Kostka J."/>
            <person name="Richardson P."/>
        </authorList>
    </citation>
    <scope>NUCLEOTIDE SEQUENCE [LARGE SCALE GENOMIC DNA]</scope>
    <source>
        <strain evidence="3">DSM 22248 / JCM 15807 / FRC-32</strain>
    </source>
</reference>
<evidence type="ECO:0000256" key="1">
    <source>
        <dbReference type="SAM" id="Phobius"/>
    </source>
</evidence>
<keyword evidence="1" id="KW-0472">Membrane</keyword>
<proteinExistence type="predicted"/>
<dbReference type="STRING" id="316067.Geob_3858"/>
<organism evidence="2 3">
    <name type="scientific">Geotalea daltonii (strain DSM 22248 / JCM 15807 / FRC-32)</name>
    <name type="common">Geobacter daltonii</name>
    <dbReference type="NCBI Taxonomy" id="316067"/>
    <lineage>
        <taxon>Bacteria</taxon>
        <taxon>Pseudomonadati</taxon>
        <taxon>Thermodesulfobacteriota</taxon>
        <taxon>Desulfuromonadia</taxon>
        <taxon>Geobacterales</taxon>
        <taxon>Geobacteraceae</taxon>
        <taxon>Geotalea</taxon>
    </lineage>
</organism>
<dbReference type="EMBL" id="CP001390">
    <property type="protein sequence ID" value="AID57977.1"/>
    <property type="molecule type" value="Genomic_DNA"/>
</dbReference>
<keyword evidence="3" id="KW-1185">Reference proteome</keyword>
<gene>
    <name evidence="2" type="ordered locus">Geob_3858</name>
</gene>
<dbReference type="AlphaFoldDB" id="A0A068EZX2"/>
<accession>A0A068EZX2</accession>
<keyword evidence="1" id="KW-1133">Transmembrane helix</keyword>
<evidence type="ECO:0000313" key="2">
    <source>
        <dbReference type="EMBL" id="AID57977.1"/>
    </source>
</evidence>